<comment type="caution">
    <text evidence="1">The sequence shown here is derived from an EMBL/GenBank/DDBJ whole genome shotgun (WGS) entry which is preliminary data.</text>
</comment>
<keyword evidence="2" id="KW-1185">Reference proteome</keyword>
<organism evidence="1 2">
    <name type="scientific">Pedobacter polaris</name>
    <dbReference type="NCBI Taxonomy" id="2571273"/>
    <lineage>
        <taxon>Bacteria</taxon>
        <taxon>Pseudomonadati</taxon>
        <taxon>Bacteroidota</taxon>
        <taxon>Sphingobacteriia</taxon>
        <taxon>Sphingobacteriales</taxon>
        <taxon>Sphingobacteriaceae</taxon>
        <taxon>Pedobacter</taxon>
    </lineage>
</organism>
<name>A0A4U1CMA0_9SPHI</name>
<dbReference type="EMBL" id="SWBR01000004">
    <property type="protein sequence ID" value="TKC06562.1"/>
    <property type="molecule type" value="Genomic_DNA"/>
</dbReference>
<proteinExistence type="predicted"/>
<protein>
    <recommendedName>
        <fullName evidence="3">Copper chaperone</fullName>
    </recommendedName>
</protein>
<dbReference type="RefSeq" id="WP_136842654.1">
    <property type="nucleotide sequence ID" value="NZ_SWBR01000004.1"/>
</dbReference>
<reference evidence="1 2" key="1">
    <citation type="submission" date="2019-04" db="EMBL/GenBank/DDBJ databases">
        <title>Pedobacter sp. RP-3-22 sp. nov., isolated from Arctic soil.</title>
        <authorList>
            <person name="Dahal R.H."/>
            <person name="Kim D.-U."/>
        </authorList>
    </citation>
    <scope>NUCLEOTIDE SEQUENCE [LARGE SCALE GENOMIC DNA]</scope>
    <source>
        <strain evidence="1 2">RP-3-22</strain>
    </source>
</reference>
<dbReference type="OrthoDB" id="1036397at2"/>
<evidence type="ECO:0000313" key="2">
    <source>
        <dbReference type="Proteomes" id="UP000309488"/>
    </source>
</evidence>
<gene>
    <name evidence="1" type="ORF">FA048_15235</name>
</gene>
<accession>A0A4U1CMA0</accession>
<dbReference type="AlphaFoldDB" id="A0A4U1CMA0"/>
<dbReference type="Proteomes" id="UP000309488">
    <property type="component" value="Unassembled WGS sequence"/>
</dbReference>
<sequence>MVEVFKTDVKNCEDAKALIVQIQENFDGYIANFDLEDCDLILRVEYLTGSVMAEPIISLLKQNGFHAEILVDDFQPVVTPFINK</sequence>
<evidence type="ECO:0000313" key="1">
    <source>
        <dbReference type="EMBL" id="TKC06562.1"/>
    </source>
</evidence>
<evidence type="ECO:0008006" key="3">
    <source>
        <dbReference type="Google" id="ProtNLM"/>
    </source>
</evidence>